<proteinExistence type="predicted"/>
<gene>
    <name evidence="1" type="ORF">BBbe_01830</name>
</gene>
<sequence length="116" mass="13356">MKPEIIASIMHPTMLASTMIETMEVSKNGSKPIQKIVKPIPIIEPMPHYPLSANISDMIAHINELIRQKTTELVTEIDRVFSLEKYKEKKEQSTQQDAMIEQEFYEAVNVKRITNN</sequence>
<evidence type="ECO:0000313" key="1">
    <source>
        <dbReference type="EMBL" id="ENN92722.1"/>
    </source>
</evidence>
<dbReference type="Proteomes" id="UP000014038">
    <property type="component" value="Chromosome"/>
</dbReference>
<dbReference type="AlphaFoldDB" id="N6VNV9"/>
<evidence type="ECO:0000313" key="2">
    <source>
        <dbReference type="Proteomes" id="UP000014038"/>
    </source>
</evidence>
<reference evidence="1 2" key="1">
    <citation type="journal article" date="2013" name="PLoS Genet.">
        <title>A gene transfer agent and a dynamic repertoire of secretion systems hold the keys to the explosive radiation of the emerging pathogen Bartonella.</title>
        <authorList>
            <person name="Guy L."/>
            <person name="Nystedt B."/>
            <person name="Toft C."/>
            <person name="Zaremba-Niedzwiedzka K."/>
            <person name="Berglund E.C."/>
            <person name="Granberg F."/>
            <person name="Naslund K."/>
            <person name="Eriksson A.S."/>
            <person name="Andersson S.G."/>
        </authorList>
    </citation>
    <scope>NUCLEOTIDE SEQUENCE [LARGE SCALE GENOMIC DNA]</scope>
    <source>
        <strain evidence="1 2">91-4</strain>
    </source>
</reference>
<name>N6VNV9_9HYPH</name>
<dbReference type="PATRIC" id="fig|1094491.5.peg.199"/>
<organism evidence="1 2">
    <name type="scientific">Bartonella bovis 91-4</name>
    <dbReference type="NCBI Taxonomy" id="1094491"/>
    <lineage>
        <taxon>Bacteria</taxon>
        <taxon>Pseudomonadati</taxon>
        <taxon>Pseudomonadota</taxon>
        <taxon>Alphaproteobacteria</taxon>
        <taxon>Hyphomicrobiales</taxon>
        <taxon>Bartonellaceae</taxon>
        <taxon>Bartonella</taxon>
    </lineage>
</organism>
<dbReference type="eggNOG" id="ENOG503143C">
    <property type="taxonomic scope" value="Bacteria"/>
</dbReference>
<dbReference type="RefSeq" id="WP_010700755.1">
    <property type="nucleotide sequence ID" value="NZ_CM001844.1"/>
</dbReference>
<dbReference type="HOGENOM" id="CLU_2091985_0_0_5"/>
<protein>
    <submittedName>
        <fullName evidence="1">Uncharacterized protein</fullName>
    </submittedName>
</protein>
<keyword evidence="2" id="KW-1185">Reference proteome</keyword>
<dbReference type="OrthoDB" id="7926415at2"/>
<comment type="caution">
    <text evidence="1">The sequence shown here is derived from an EMBL/GenBank/DDBJ whole genome shotgun (WGS) entry which is preliminary data.</text>
</comment>
<dbReference type="EMBL" id="AGWA01000002">
    <property type="protein sequence ID" value="ENN92722.1"/>
    <property type="molecule type" value="Genomic_DNA"/>
</dbReference>
<accession>N6VNV9</accession>